<evidence type="ECO:0000313" key="9">
    <source>
        <dbReference type="Proteomes" id="UP000053424"/>
    </source>
</evidence>
<name>A0A0C3C7N5_HEBCY</name>
<protein>
    <submittedName>
        <fullName evidence="8">Uncharacterized protein</fullName>
    </submittedName>
</protein>
<dbReference type="Proteomes" id="UP000053424">
    <property type="component" value="Unassembled WGS sequence"/>
</dbReference>
<feature type="compositionally biased region" description="Polar residues" evidence="7">
    <location>
        <begin position="95"/>
        <end position="107"/>
    </location>
</feature>
<feature type="compositionally biased region" description="Basic and acidic residues" evidence="7">
    <location>
        <begin position="1"/>
        <end position="38"/>
    </location>
</feature>
<evidence type="ECO:0000256" key="6">
    <source>
        <dbReference type="SAM" id="Coils"/>
    </source>
</evidence>
<dbReference type="FunFam" id="2.130.10.10:FF:001070">
    <property type="entry name" value="Dynein intermediate chain, cytosolic"/>
    <property type="match status" value="1"/>
</dbReference>
<keyword evidence="3 5" id="KW-0853">WD repeat</keyword>
<dbReference type="SMART" id="SM00320">
    <property type="entry name" value="WD40"/>
    <property type="match status" value="7"/>
</dbReference>
<feature type="coiled-coil region" evidence="6">
    <location>
        <begin position="202"/>
        <end position="229"/>
    </location>
</feature>
<evidence type="ECO:0000256" key="4">
    <source>
        <dbReference type="ARBA" id="ARBA00022737"/>
    </source>
</evidence>
<evidence type="ECO:0000256" key="3">
    <source>
        <dbReference type="ARBA" id="ARBA00022574"/>
    </source>
</evidence>
<dbReference type="Pfam" id="PF00400">
    <property type="entry name" value="WD40"/>
    <property type="match status" value="2"/>
</dbReference>
<dbReference type="STRING" id="686832.A0A0C3C7N5"/>
<comment type="subcellular location">
    <subcellularLocation>
        <location evidence="1">Cytoplasm</location>
    </subcellularLocation>
</comment>
<sequence>MSSMDKRRQEIEAKRAKLAELRKARSDRQRADAERRTSDQGAGPSVTSKKDVEDLVNALVGGRSGLDSGELTPSSSMPGTPAFGHTVNLPGHSALSISGSGRVSRQSDQQERLSVGNTTMVGSSHAATENVIERTMTPRTFPDLIDIEHELFELPHKERVIYNKEVQTTFFETEPSPDYEAELRQRITRERESAEVERIARDKELEEESVKLDEEIEQEIRELSEEERASILAAPEFLEFVEQSSKIVQRALNDGYDYIRDYTINAESGGDDSEGKRVKRVCEFWDERYGKNRSITGIDWSPKYPELSVASYNKNPAALNEPDGIVAVWNLHLLERPEFVFHSQSDVLSVAFSPFHANLIFGGTYSGQILLWDTRSKHLPVLKTPLSAAGHTHPIYAMQMVGTQNAHNLITSSTDGTVCSWLVDMLAQPQETLELVHAGHNKTSEVAITTLDFPDNETTTFWVGTEEGNVYQANRYDRAGAKAGLNQYDVYKGHSGPVMGLHFHPLLGPIDFSDLFLTCSVDWTVKLWRSKSLAKPSTAPNTVAPLYSFDEADDYVYDVKWHPAHPATFGTVDGSGKFDLWNLNTDTEVPVVSTTVGTGRAINKLQWDRKEGRRAALGGSDGRLYVYDIGDMALPRESEWTDMQKTVASIVGSGQANGVAENDPARIIAGR</sequence>
<dbReference type="InterPro" id="IPR015943">
    <property type="entry name" value="WD40/YVTN_repeat-like_dom_sf"/>
</dbReference>
<dbReference type="FunFam" id="2.130.10.10:FF:000414">
    <property type="entry name" value="Cytoplasmic dynein intermediate chain"/>
    <property type="match status" value="1"/>
</dbReference>
<feature type="region of interest" description="Disordered" evidence="7">
    <location>
        <begin position="1"/>
        <end position="113"/>
    </location>
</feature>
<dbReference type="InterPro" id="IPR050687">
    <property type="entry name" value="Dynein_IC"/>
</dbReference>
<keyword evidence="4" id="KW-0677">Repeat</keyword>
<organism evidence="8 9">
    <name type="scientific">Hebeloma cylindrosporum</name>
    <dbReference type="NCBI Taxonomy" id="76867"/>
    <lineage>
        <taxon>Eukaryota</taxon>
        <taxon>Fungi</taxon>
        <taxon>Dikarya</taxon>
        <taxon>Basidiomycota</taxon>
        <taxon>Agaricomycotina</taxon>
        <taxon>Agaricomycetes</taxon>
        <taxon>Agaricomycetidae</taxon>
        <taxon>Agaricales</taxon>
        <taxon>Agaricineae</taxon>
        <taxon>Hymenogastraceae</taxon>
        <taxon>Hebeloma</taxon>
    </lineage>
</organism>
<evidence type="ECO:0000256" key="2">
    <source>
        <dbReference type="ARBA" id="ARBA00022490"/>
    </source>
</evidence>
<evidence type="ECO:0000256" key="7">
    <source>
        <dbReference type="SAM" id="MobiDB-lite"/>
    </source>
</evidence>
<dbReference type="AlphaFoldDB" id="A0A0C3C7N5"/>
<gene>
    <name evidence="8" type="ORF">M413DRAFT_442846</name>
</gene>
<dbReference type="PANTHER" id="PTHR12442">
    <property type="entry name" value="DYNEIN INTERMEDIATE CHAIN"/>
    <property type="match status" value="1"/>
</dbReference>
<keyword evidence="2" id="KW-0963">Cytoplasm</keyword>
<dbReference type="GO" id="GO:0045503">
    <property type="term" value="F:dynein light chain binding"/>
    <property type="evidence" value="ECO:0007669"/>
    <property type="project" value="TreeGrafter"/>
</dbReference>
<dbReference type="GO" id="GO:0005868">
    <property type="term" value="C:cytoplasmic dynein complex"/>
    <property type="evidence" value="ECO:0007669"/>
    <property type="project" value="TreeGrafter"/>
</dbReference>
<evidence type="ECO:0000256" key="1">
    <source>
        <dbReference type="ARBA" id="ARBA00004496"/>
    </source>
</evidence>
<dbReference type="PANTHER" id="PTHR12442:SF22">
    <property type="entry name" value="CYTOPLASMIC DYNEIN 1 INTERMEDIATE CHAIN-RELATED"/>
    <property type="match status" value="1"/>
</dbReference>
<dbReference type="OrthoDB" id="366230at2759"/>
<dbReference type="Gene3D" id="2.130.10.10">
    <property type="entry name" value="YVTN repeat-like/Quinoprotein amine dehydrogenase"/>
    <property type="match status" value="2"/>
</dbReference>
<evidence type="ECO:0000313" key="8">
    <source>
        <dbReference type="EMBL" id="KIM44875.1"/>
    </source>
</evidence>
<dbReference type="HOGENOM" id="CLU_012999_2_0_1"/>
<proteinExistence type="predicted"/>
<accession>A0A0C3C7N5</accession>
<dbReference type="GO" id="GO:0010970">
    <property type="term" value="P:transport along microtubule"/>
    <property type="evidence" value="ECO:0007669"/>
    <property type="project" value="TreeGrafter"/>
</dbReference>
<dbReference type="EMBL" id="KN831773">
    <property type="protein sequence ID" value="KIM44875.1"/>
    <property type="molecule type" value="Genomic_DNA"/>
</dbReference>
<keyword evidence="9" id="KW-1185">Reference proteome</keyword>
<feature type="repeat" description="WD" evidence="5">
    <location>
        <begin position="491"/>
        <end position="538"/>
    </location>
</feature>
<evidence type="ECO:0000256" key="5">
    <source>
        <dbReference type="PROSITE-ProRule" id="PRU00221"/>
    </source>
</evidence>
<dbReference type="GO" id="GO:0005737">
    <property type="term" value="C:cytoplasm"/>
    <property type="evidence" value="ECO:0007669"/>
    <property type="project" value="UniProtKB-SubCell"/>
</dbReference>
<dbReference type="PROSITE" id="PS50082">
    <property type="entry name" value="WD_REPEATS_2"/>
    <property type="match status" value="1"/>
</dbReference>
<dbReference type="GO" id="GO:0045504">
    <property type="term" value="F:dynein heavy chain binding"/>
    <property type="evidence" value="ECO:0007669"/>
    <property type="project" value="TreeGrafter"/>
</dbReference>
<dbReference type="SUPFAM" id="SSF50978">
    <property type="entry name" value="WD40 repeat-like"/>
    <property type="match status" value="1"/>
</dbReference>
<keyword evidence="6" id="KW-0175">Coiled coil</keyword>
<dbReference type="CDD" id="cd22249">
    <property type="entry name" value="UDM1_RNF168_RNF169-like"/>
    <property type="match status" value="1"/>
</dbReference>
<reference evidence="9" key="2">
    <citation type="submission" date="2015-01" db="EMBL/GenBank/DDBJ databases">
        <title>Evolutionary Origins and Diversification of the Mycorrhizal Mutualists.</title>
        <authorList>
            <consortium name="DOE Joint Genome Institute"/>
            <consortium name="Mycorrhizal Genomics Consortium"/>
            <person name="Kohler A."/>
            <person name="Kuo A."/>
            <person name="Nagy L.G."/>
            <person name="Floudas D."/>
            <person name="Copeland A."/>
            <person name="Barry K.W."/>
            <person name="Cichocki N."/>
            <person name="Veneault-Fourrey C."/>
            <person name="LaButti K."/>
            <person name="Lindquist E.A."/>
            <person name="Lipzen A."/>
            <person name="Lundell T."/>
            <person name="Morin E."/>
            <person name="Murat C."/>
            <person name="Riley R."/>
            <person name="Ohm R."/>
            <person name="Sun H."/>
            <person name="Tunlid A."/>
            <person name="Henrissat B."/>
            <person name="Grigoriev I.V."/>
            <person name="Hibbett D.S."/>
            <person name="Martin F."/>
        </authorList>
    </citation>
    <scope>NUCLEOTIDE SEQUENCE [LARGE SCALE GENOMIC DNA]</scope>
    <source>
        <strain evidence="9">h7</strain>
    </source>
</reference>
<reference evidence="8 9" key="1">
    <citation type="submission" date="2014-04" db="EMBL/GenBank/DDBJ databases">
        <authorList>
            <consortium name="DOE Joint Genome Institute"/>
            <person name="Kuo A."/>
            <person name="Gay G."/>
            <person name="Dore J."/>
            <person name="Kohler A."/>
            <person name="Nagy L.G."/>
            <person name="Floudas D."/>
            <person name="Copeland A."/>
            <person name="Barry K.W."/>
            <person name="Cichocki N."/>
            <person name="Veneault-Fourrey C."/>
            <person name="LaButti K."/>
            <person name="Lindquist E.A."/>
            <person name="Lipzen A."/>
            <person name="Lundell T."/>
            <person name="Morin E."/>
            <person name="Murat C."/>
            <person name="Sun H."/>
            <person name="Tunlid A."/>
            <person name="Henrissat B."/>
            <person name="Grigoriev I.V."/>
            <person name="Hibbett D.S."/>
            <person name="Martin F."/>
            <person name="Nordberg H.P."/>
            <person name="Cantor M.N."/>
            <person name="Hua S.X."/>
        </authorList>
    </citation>
    <scope>NUCLEOTIDE SEQUENCE [LARGE SCALE GENOMIC DNA]</scope>
    <source>
        <strain evidence="9">h7</strain>
    </source>
</reference>
<dbReference type="InterPro" id="IPR036322">
    <property type="entry name" value="WD40_repeat_dom_sf"/>
</dbReference>
<dbReference type="InterPro" id="IPR001680">
    <property type="entry name" value="WD40_rpt"/>
</dbReference>